<dbReference type="InterPro" id="IPR004925">
    <property type="entry name" value="HpaB/PvcC/4-BUDH"/>
</dbReference>
<protein>
    <submittedName>
        <fullName evidence="2">4-hydroxyphenylacetate 3-monooxygenase oxygenase component</fullName>
        <ecNumber evidence="2">1.14.14.9</ecNumber>
    </submittedName>
</protein>
<dbReference type="EMBL" id="CAKKMG010000004">
    <property type="protein sequence ID" value="CAH0143101.1"/>
    <property type="molecule type" value="Genomic_DNA"/>
</dbReference>
<dbReference type="PANTHER" id="PTHR36117">
    <property type="entry name" value="4-HYDROXYPHENYLACETATE 3-MONOOXYGENASE-RELATED"/>
    <property type="match status" value="1"/>
</dbReference>
<dbReference type="InterPro" id="IPR024674">
    <property type="entry name" value="HpaB/PvcC/4-BUDH_N"/>
</dbReference>
<dbReference type="EC" id="1.14.14.9" evidence="2"/>
<evidence type="ECO:0000313" key="2">
    <source>
        <dbReference type="EMBL" id="CAH0143101.1"/>
    </source>
</evidence>
<evidence type="ECO:0000313" key="3">
    <source>
        <dbReference type="Proteomes" id="UP000789326"/>
    </source>
</evidence>
<dbReference type="SUPFAM" id="SSF56645">
    <property type="entry name" value="Acyl-CoA dehydrogenase NM domain-like"/>
    <property type="match status" value="1"/>
</dbReference>
<feature type="domain" description="HpaB/PvcC/4-BUDH N-terminal" evidence="1">
    <location>
        <begin position="2"/>
        <end position="75"/>
    </location>
</feature>
<accession>A0A9W4P9M5</accession>
<gene>
    <name evidence="2" type="primary">hpaB</name>
    <name evidence="2" type="ORF">SRABI133_00519</name>
</gene>
<dbReference type="Pfam" id="PF11794">
    <property type="entry name" value="HpaB_N"/>
    <property type="match status" value="1"/>
</dbReference>
<dbReference type="Gene3D" id="1.10.3140.10">
    <property type="entry name" value="4-hydroxybutyryl-coa dehydratase, domain 1"/>
    <property type="match status" value="1"/>
</dbReference>
<dbReference type="GO" id="GO:0016627">
    <property type="term" value="F:oxidoreductase activity, acting on the CH-CH group of donors"/>
    <property type="evidence" value="ECO:0007669"/>
    <property type="project" value="InterPro"/>
</dbReference>
<proteinExistence type="predicted"/>
<name>A0A9W4P9M5_9BACI</name>
<comment type="caution">
    <text evidence="2">The sequence shown here is derived from an EMBL/GenBank/DDBJ whole genome shotgun (WGS) entry which is preliminary data.</text>
</comment>
<sequence length="75" mass="8535">MTTHRAYRNSVRSIAQLYDALHDPVTARVLTVKTDEGYTTHKFFKASKNATELLEARDAIAQWSKLSYGFMGRTP</sequence>
<dbReference type="GO" id="GO:0052881">
    <property type="term" value="F:4-hydroxyphenylacetate 3-monooxygenase activity"/>
    <property type="evidence" value="ECO:0007669"/>
    <property type="project" value="UniProtKB-EC"/>
</dbReference>
<dbReference type="InterPro" id="IPR009100">
    <property type="entry name" value="AcylCoA_DH/oxidase_NM_dom_sf"/>
</dbReference>
<reference evidence="2" key="1">
    <citation type="submission" date="2021-11" db="EMBL/GenBank/DDBJ databases">
        <authorList>
            <person name="Bulgarelli D."/>
        </authorList>
    </citation>
    <scope>NUCLEOTIDE SEQUENCE</scope>
    <source>
        <strain evidence="2">Bi133</strain>
    </source>
</reference>
<dbReference type="AlphaFoldDB" id="A0A9W4P9M5"/>
<dbReference type="RefSeq" id="WP_230300592.1">
    <property type="nucleotide sequence ID" value="NZ_CAKKMG010000004.1"/>
</dbReference>
<dbReference type="PANTHER" id="PTHR36117:SF3">
    <property type="entry name" value="4-HYDROXYPHENYLACETATE 3-MONOOXYGENASE-RELATED"/>
    <property type="match status" value="1"/>
</dbReference>
<organism evidence="2 3">
    <name type="scientific">Peribacillus simplex</name>
    <dbReference type="NCBI Taxonomy" id="1478"/>
    <lineage>
        <taxon>Bacteria</taxon>
        <taxon>Bacillati</taxon>
        <taxon>Bacillota</taxon>
        <taxon>Bacilli</taxon>
        <taxon>Bacillales</taxon>
        <taxon>Bacillaceae</taxon>
        <taxon>Peribacillus</taxon>
    </lineage>
</organism>
<keyword evidence="2" id="KW-0560">Oxidoreductase</keyword>
<evidence type="ECO:0000259" key="1">
    <source>
        <dbReference type="Pfam" id="PF11794"/>
    </source>
</evidence>
<dbReference type="Proteomes" id="UP000789326">
    <property type="component" value="Unassembled WGS sequence"/>
</dbReference>